<dbReference type="EMBL" id="CABHMY010000144">
    <property type="protein sequence ID" value="VUX18830.1"/>
    <property type="molecule type" value="Genomic_DNA"/>
</dbReference>
<name>A0A564UH83_9FIRM</name>
<sequence>MTEQYKIFETTLSGTAVGNPFKEVWLKATFTNGSDYYTVNDFYCGGGQYKVHFS</sequence>
<proteinExistence type="predicted"/>
<dbReference type="InterPro" id="IPR032260">
    <property type="entry name" value="DUF5060"/>
</dbReference>
<organism evidence="2 3">
    <name type="scientific">Faecalibacterium prausnitzii</name>
    <dbReference type="NCBI Taxonomy" id="853"/>
    <lineage>
        <taxon>Bacteria</taxon>
        <taxon>Bacillati</taxon>
        <taxon>Bacillota</taxon>
        <taxon>Clostridia</taxon>
        <taxon>Eubacteriales</taxon>
        <taxon>Oscillospiraceae</taxon>
        <taxon>Faecalibacterium</taxon>
    </lineage>
</organism>
<evidence type="ECO:0000313" key="2">
    <source>
        <dbReference type="EMBL" id="VUX18830.1"/>
    </source>
</evidence>
<dbReference type="AlphaFoldDB" id="A0A564UH83"/>
<reference evidence="2 3" key="1">
    <citation type="submission" date="2019-07" db="EMBL/GenBank/DDBJ databases">
        <authorList>
            <person name="Hibberd C M."/>
            <person name="Gehrig L. J."/>
            <person name="Chang H.-W."/>
            <person name="Venkatesh S."/>
        </authorList>
    </citation>
    <scope>NUCLEOTIDE SEQUENCE [LARGE SCALE GENOMIC DNA]</scope>
    <source>
        <strain evidence="2">Faecalibacterium_prausnitzii_JG_BgPS064</strain>
    </source>
</reference>
<dbReference type="RefSeq" id="WP_158399537.1">
    <property type="nucleotide sequence ID" value="NZ_CABHMY010000144.1"/>
</dbReference>
<dbReference type="InterPro" id="IPR013783">
    <property type="entry name" value="Ig-like_fold"/>
</dbReference>
<evidence type="ECO:0000259" key="1">
    <source>
        <dbReference type="Pfam" id="PF16586"/>
    </source>
</evidence>
<protein>
    <recommendedName>
        <fullName evidence="1">DUF5060 domain-containing protein</fullName>
    </recommendedName>
</protein>
<dbReference type="Pfam" id="PF16586">
    <property type="entry name" value="DUF5060"/>
    <property type="match status" value="1"/>
</dbReference>
<keyword evidence="3" id="KW-1185">Reference proteome</keyword>
<feature type="domain" description="DUF5060" evidence="1">
    <location>
        <begin position="2"/>
        <end position="54"/>
    </location>
</feature>
<dbReference type="Proteomes" id="UP000406184">
    <property type="component" value="Unassembled WGS sequence"/>
</dbReference>
<gene>
    <name evidence="2" type="ORF">FPPS064S07_01461</name>
</gene>
<accession>A0A564UH83</accession>
<dbReference type="Gene3D" id="2.60.40.10">
    <property type="entry name" value="Immunoglobulins"/>
    <property type="match status" value="1"/>
</dbReference>
<evidence type="ECO:0000313" key="3">
    <source>
        <dbReference type="Proteomes" id="UP000406184"/>
    </source>
</evidence>